<reference evidence="3 4" key="1">
    <citation type="submission" date="2024-02" db="EMBL/GenBank/DDBJ databases">
        <authorList>
            <person name="Vignale AGUSTIN F."/>
            <person name="Sosa J E."/>
            <person name="Modenutti C."/>
        </authorList>
    </citation>
    <scope>NUCLEOTIDE SEQUENCE [LARGE SCALE GENOMIC DNA]</scope>
</reference>
<protein>
    <submittedName>
        <fullName evidence="3">Uncharacterized protein</fullName>
    </submittedName>
</protein>
<evidence type="ECO:0000313" key="3">
    <source>
        <dbReference type="EMBL" id="CAK9137705.1"/>
    </source>
</evidence>
<dbReference type="EMBL" id="CAUOFW020000836">
    <property type="protein sequence ID" value="CAK9137705.1"/>
    <property type="molecule type" value="Genomic_DNA"/>
</dbReference>
<feature type="chain" id="PRO_5044782441" evidence="2">
    <location>
        <begin position="22"/>
        <end position="131"/>
    </location>
</feature>
<feature type="compositionally biased region" description="Polar residues" evidence="1">
    <location>
        <begin position="90"/>
        <end position="111"/>
    </location>
</feature>
<keyword evidence="2" id="KW-0732">Signal</keyword>
<organism evidence="3 4">
    <name type="scientific">Ilex paraguariensis</name>
    <name type="common">yerba mate</name>
    <dbReference type="NCBI Taxonomy" id="185542"/>
    <lineage>
        <taxon>Eukaryota</taxon>
        <taxon>Viridiplantae</taxon>
        <taxon>Streptophyta</taxon>
        <taxon>Embryophyta</taxon>
        <taxon>Tracheophyta</taxon>
        <taxon>Spermatophyta</taxon>
        <taxon>Magnoliopsida</taxon>
        <taxon>eudicotyledons</taxon>
        <taxon>Gunneridae</taxon>
        <taxon>Pentapetalae</taxon>
        <taxon>asterids</taxon>
        <taxon>campanulids</taxon>
        <taxon>Aquifoliales</taxon>
        <taxon>Aquifoliaceae</taxon>
        <taxon>Ilex</taxon>
    </lineage>
</organism>
<dbReference type="GO" id="GO:0036396">
    <property type="term" value="C:RNA N6-methyladenosine methyltransferase complex"/>
    <property type="evidence" value="ECO:0007669"/>
    <property type="project" value="UniProtKB-ARBA"/>
</dbReference>
<dbReference type="Proteomes" id="UP001642360">
    <property type="component" value="Unassembled WGS sequence"/>
</dbReference>
<dbReference type="PANTHER" id="PTHR13107">
    <property type="entry name" value="N6-ADENOSINE-METHYLTRANSFERASE NON-CATALYTIC SUBUNIT"/>
    <property type="match status" value="1"/>
</dbReference>
<evidence type="ECO:0000313" key="4">
    <source>
        <dbReference type="Proteomes" id="UP001642360"/>
    </source>
</evidence>
<accession>A0ABC8QY60</accession>
<dbReference type="InterPro" id="IPR045123">
    <property type="entry name" value="METTL14-like"/>
</dbReference>
<dbReference type="PANTHER" id="PTHR13107:SF0">
    <property type="entry name" value="N6-ADENOSINE-METHYLTRANSFERASE NON-CATALYTIC SUBUNIT"/>
    <property type="match status" value="1"/>
</dbReference>
<feature type="signal peptide" evidence="2">
    <location>
        <begin position="1"/>
        <end position="21"/>
    </location>
</feature>
<evidence type="ECO:0000256" key="2">
    <source>
        <dbReference type="SAM" id="SignalP"/>
    </source>
</evidence>
<gene>
    <name evidence="3" type="ORF">ILEXP_LOCUS4753</name>
</gene>
<dbReference type="AlphaFoldDB" id="A0ABC8QY60"/>
<comment type="caution">
    <text evidence="3">The sequence shown here is derived from an EMBL/GenBank/DDBJ whole genome shotgun (WGS) entry which is preliminary data.</text>
</comment>
<proteinExistence type="predicted"/>
<keyword evidence="4" id="KW-1185">Reference proteome</keyword>
<evidence type="ECO:0000256" key="1">
    <source>
        <dbReference type="SAM" id="MobiDB-lite"/>
    </source>
</evidence>
<feature type="region of interest" description="Disordered" evidence="1">
    <location>
        <begin position="79"/>
        <end position="111"/>
    </location>
</feature>
<name>A0ABC8QY60_9AQUA</name>
<sequence>MTWNPACLVMIIIEKWKFLQAYGTSKYECILERALVVAYVSSFADKDGKVWQGGGGRNPLPEALHLIVTTPEIEAFWPKSPMKKKQQKQSASISLATSNSTNQRSAENSRTIIKKREVSSSVYFLCFNQKN</sequence>